<reference evidence="2" key="1">
    <citation type="submission" date="2020-10" db="EMBL/GenBank/DDBJ databases">
        <authorList>
            <person name="Gilroy R."/>
        </authorList>
    </citation>
    <scope>NUCLEOTIDE SEQUENCE</scope>
    <source>
        <strain evidence="2">D3-1215</strain>
    </source>
</reference>
<dbReference type="Pfam" id="PF19571">
    <property type="entry name" value="ACT_8"/>
    <property type="match status" value="1"/>
</dbReference>
<evidence type="ECO:0000259" key="1">
    <source>
        <dbReference type="PROSITE" id="PS51671"/>
    </source>
</evidence>
<dbReference type="InterPro" id="IPR002912">
    <property type="entry name" value="ACT_dom"/>
</dbReference>
<dbReference type="AlphaFoldDB" id="A0A9D9EFM1"/>
<organism evidence="2 3">
    <name type="scientific">Candidatus Enterocola intestinipullorum</name>
    <dbReference type="NCBI Taxonomy" id="2840783"/>
    <lineage>
        <taxon>Bacteria</taxon>
        <taxon>Pseudomonadati</taxon>
        <taxon>Bacteroidota</taxon>
        <taxon>Bacteroidia</taxon>
        <taxon>Bacteroidales</taxon>
        <taxon>Candidatus Enterocola</taxon>
    </lineage>
</organism>
<comment type="caution">
    <text evidence="2">The sequence shown here is derived from an EMBL/GenBank/DDBJ whole genome shotgun (WGS) entry which is preliminary data.</text>
</comment>
<dbReference type="CDD" id="cd04908">
    <property type="entry name" value="ACT_Bt0572_1"/>
    <property type="match status" value="1"/>
</dbReference>
<dbReference type="Gene3D" id="3.30.2130.10">
    <property type="entry name" value="VC0802-like"/>
    <property type="match status" value="1"/>
</dbReference>
<dbReference type="PANTHER" id="PTHR40099:SF1">
    <property type="entry name" value="ACETOLACTATE SYNTHASE, SMALL SUBUNIT"/>
    <property type="match status" value="1"/>
</dbReference>
<accession>A0A9D9EFM1</accession>
<proteinExistence type="predicted"/>
<feature type="domain" description="ACT" evidence="1">
    <location>
        <begin position="5"/>
        <end position="73"/>
    </location>
</feature>
<dbReference type="SUPFAM" id="SSF55021">
    <property type="entry name" value="ACT-like"/>
    <property type="match status" value="2"/>
</dbReference>
<protein>
    <submittedName>
        <fullName evidence="2">ACT domain-containing protein</fullName>
    </submittedName>
</protein>
<dbReference type="PROSITE" id="PS51671">
    <property type="entry name" value="ACT"/>
    <property type="match status" value="1"/>
</dbReference>
<dbReference type="PANTHER" id="PTHR40099">
    <property type="entry name" value="ACETOLACTATE SYNTHASE, SMALL SUBUNIT"/>
    <property type="match status" value="1"/>
</dbReference>
<sequence length="131" mass="14479">MITKQLSVFLENRTGRLNDVARILAKENINMSAFSVADNSDFGILRVITDKPEEARAVLKKEGFAVSLNDVIMLNLSNTPGSLWMILEVFAQKGIYIEYMYAFSEGATAVTVIRPSDMEKAVEVLAAKGMD</sequence>
<name>A0A9D9EFM1_9BACT</name>
<dbReference type="InterPro" id="IPR045739">
    <property type="entry name" value="ACT_dom_pair"/>
</dbReference>
<gene>
    <name evidence="2" type="ORF">IAC32_01480</name>
</gene>
<evidence type="ECO:0000313" key="2">
    <source>
        <dbReference type="EMBL" id="MBO8446407.1"/>
    </source>
</evidence>
<dbReference type="EMBL" id="JADIMR010000021">
    <property type="protein sequence ID" value="MBO8446407.1"/>
    <property type="molecule type" value="Genomic_DNA"/>
</dbReference>
<reference evidence="2" key="2">
    <citation type="journal article" date="2021" name="PeerJ">
        <title>Extensive microbial diversity within the chicken gut microbiome revealed by metagenomics and culture.</title>
        <authorList>
            <person name="Gilroy R."/>
            <person name="Ravi A."/>
            <person name="Getino M."/>
            <person name="Pursley I."/>
            <person name="Horton D.L."/>
            <person name="Alikhan N.F."/>
            <person name="Baker D."/>
            <person name="Gharbi K."/>
            <person name="Hall N."/>
            <person name="Watson M."/>
            <person name="Adriaenssens E.M."/>
            <person name="Foster-Nyarko E."/>
            <person name="Jarju S."/>
            <person name="Secka A."/>
            <person name="Antonio M."/>
            <person name="Oren A."/>
            <person name="Chaudhuri R.R."/>
            <person name="La Ragione R."/>
            <person name="Hildebrand F."/>
            <person name="Pallen M.J."/>
        </authorList>
    </citation>
    <scope>NUCLEOTIDE SEQUENCE</scope>
    <source>
        <strain evidence="2">D3-1215</strain>
    </source>
</reference>
<dbReference type="InterPro" id="IPR045865">
    <property type="entry name" value="ACT-like_dom_sf"/>
</dbReference>
<evidence type="ECO:0000313" key="3">
    <source>
        <dbReference type="Proteomes" id="UP000823637"/>
    </source>
</evidence>
<dbReference type="Proteomes" id="UP000823637">
    <property type="component" value="Unassembled WGS sequence"/>
</dbReference>